<dbReference type="EMBL" id="JBHTGP010000017">
    <property type="protein sequence ID" value="MFD0689368.1"/>
    <property type="molecule type" value="Genomic_DNA"/>
</dbReference>
<dbReference type="Pfam" id="PF04203">
    <property type="entry name" value="Sortase"/>
    <property type="match status" value="1"/>
</dbReference>
<dbReference type="CDD" id="cd05829">
    <property type="entry name" value="Sortase_F"/>
    <property type="match status" value="1"/>
</dbReference>
<comment type="caution">
    <text evidence="2">The sequence shown here is derived from an EMBL/GenBank/DDBJ whole genome shotgun (WGS) entry which is preliminary data.</text>
</comment>
<dbReference type="InterPro" id="IPR042001">
    <property type="entry name" value="Sortase_F"/>
</dbReference>
<dbReference type="Gene3D" id="2.40.260.10">
    <property type="entry name" value="Sortase"/>
    <property type="match status" value="1"/>
</dbReference>
<reference evidence="3" key="1">
    <citation type="journal article" date="2019" name="Int. J. Syst. Evol. Microbiol.">
        <title>The Global Catalogue of Microorganisms (GCM) 10K type strain sequencing project: providing services to taxonomists for standard genome sequencing and annotation.</title>
        <authorList>
            <consortium name="The Broad Institute Genomics Platform"/>
            <consortium name="The Broad Institute Genome Sequencing Center for Infectious Disease"/>
            <person name="Wu L."/>
            <person name="Ma J."/>
        </authorList>
    </citation>
    <scope>NUCLEOTIDE SEQUENCE [LARGE SCALE GENOMIC DNA]</scope>
    <source>
        <strain evidence="3">JCM 9371</strain>
    </source>
</reference>
<dbReference type="InterPro" id="IPR023365">
    <property type="entry name" value="Sortase_dom-sf"/>
</dbReference>
<proteinExistence type="predicted"/>
<dbReference type="InterPro" id="IPR005754">
    <property type="entry name" value="Sortase"/>
</dbReference>
<name>A0ABW2XV68_9ACTN</name>
<accession>A0ABW2XV68</accession>
<evidence type="ECO:0000313" key="2">
    <source>
        <dbReference type="EMBL" id="MFD0689368.1"/>
    </source>
</evidence>
<keyword evidence="1" id="KW-0378">Hydrolase</keyword>
<gene>
    <name evidence="2" type="ORF">ACFQZM_33120</name>
</gene>
<dbReference type="RefSeq" id="WP_207400191.1">
    <property type="nucleotide sequence ID" value="NZ_CAACUY010000203.1"/>
</dbReference>
<protein>
    <submittedName>
        <fullName evidence="2">Class F sortase</fullName>
    </submittedName>
</protein>
<dbReference type="Proteomes" id="UP001597063">
    <property type="component" value="Unassembled WGS sequence"/>
</dbReference>
<evidence type="ECO:0000256" key="1">
    <source>
        <dbReference type="ARBA" id="ARBA00022801"/>
    </source>
</evidence>
<evidence type="ECO:0000313" key="3">
    <source>
        <dbReference type="Proteomes" id="UP001597063"/>
    </source>
</evidence>
<dbReference type="NCBIfam" id="NF033748">
    <property type="entry name" value="class_F_sortase"/>
    <property type="match status" value="1"/>
</dbReference>
<keyword evidence="3" id="KW-1185">Reference proteome</keyword>
<organism evidence="2 3">
    <name type="scientific">Actinomadura fibrosa</name>
    <dbReference type="NCBI Taxonomy" id="111802"/>
    <lineage>
        <taxon>Bacteria</taxon>
        <taxon>Bacillati</taxon>
        <taxon>Actinomycetota</taxon>
        <taxon>Actinomycetes</taxon>
        <taxon>Streptosporangiales</taxon>
        <taxon>Thermomonosporaceae</taxon>
        <taxon>Actinomadura</taxon>
    </lineage>
</organism>
<sequence length="144" mass="14969">MPVELTIPSIGVRSRLERLATGADGALAAPRDPARAGWYAGGVRPGDPGPAVIAGHLDARSGPGVFARLAGLRAGAAVLVRDAEGRTARFTVDAVRSYPKARFPTAEVYGTTPAPELRLITCAGAFDRARGHYLDNVVAYATMG</sequence>
<dbReference type="SUPFAM" id="SSF63817">
    <property type="entry name" value="Sortase"/>
    <property type="match status" value="1"/>
</dbReference>